<feature type="compositionally biased region" description="Polar residues" evidence="1">
    <location>
        <begin position="471"/>
        <end position="484"/>
    </location>
</feature>
<feature type="compositionally biased region" description="Polar residues" evidence="1">
    <location>
        <begin position="247"/>
        <end position="262"/>
    </location>
</feature>
<feature type="region of interest" description="Disordered" evidence="1">
    <location>
        <begin position="109"/>
        <end position="269"/>
    </location>
</feature>
<sequence>MSNPATNRQGRKSTGPSIPTKKPIPRTNFEFGRNISNRNSDTLSSTNSLDYLEARHARLPSPTPAYRRQASPSPSRSELNTSGCTITLTPSERRCSCCSRLGMQLEEFKSRQSTPVRQPKSRSPSPAPVLCSIVATPSPPPSRVASPPVDPRQRLVVAPTPPPFSPHQDFPYEKDESHYFQDRDSSPTRPERFHSLPYDVDDKLTSTFSPTISHPSPSKPPMYPGFTPPKPPPLEPLLPARRREHYSPSSTGTSTIDTTFNSPDKGVWVPSSPLRGTSFNRTGCPYLTRSLSPNHQDKKLSMRSNSPNKTPLKAIPVKPTPPPVNMYDHSVVLATPSSKPARKGAPNESDTISLSSTHTVPAKHGSSGIHSISSSTAHLYPGVDASRHRQQESSMSNNAVIDAGTPMKDNSMSVYTIQSTPTRQETHSTQVVIIPMPMQAPQSQPSLPSAPMQYAQYAPPPQAVPPSSQQGYVLQQPSQPFTPQPAAQNIQYVQSPQVVYANNAPVYAPQPAPVPSPSAVQYIPSGYNMTIQPPPPAPQMMQYQAMPSPYAPYPAPYPSPYPGVSGVQYSYLAAPAPPMQYMYAAPHPVDSWWVDQHRS</sequence>
<feature type="compositionally biased region" description="Polar residues" evidence="1">
    <location>
        <begin position="348"/>
        <end position="359"/>
    </location>
</feature>
<dbReference type="AlphaFoldDB" id="A0A7S3HQP6"/>
<feature type="compositionally biased region" description="Polar residues" evidence="1">
    <location>
        <begin position="34"/>
        <end position="49"/>
    </location>
</feature>
<protein>
    <submittedName>
        <fullName evidence="2">Uncharacterized protein</fullName>
    </submittedName>
</protein>
<feature type="region of interest" description="Disordered" evidence="1">
    <location>
        <begin position="1"/>
        <end position="85"/>
    </location>
</feature>
<gene>
    <name evidence="2" type="ORF">SELO1098_LOCUS31238</name>
</gene>
<feature type="compositionally biased region" description="Polar residues" evidence="1">
    <location>
        <begin position="1"/>
        <end position="17"/>
    </location>
</feature>
<evidence type="ECO:0000256" key="1">
    <source>
        <dbReference type="SAM" id="MobiDB-lite"/>
    </source>
</evidence>
<feature type="compositionally biased region" description="Pro residues" evidence="1">
    <location>
        <begin position="217"/>
        <end position="236"/>
    </location>
</feature>
<feature type="region of interest" description="Disordered" evidence="1">
    <location>
        <begin position="460"/>
        <end position="484"/>
    </location>
</feature>
<feature type="compositionally biased region" description="Basic and acidic residues" evidence="1">
    <location>
        <begin position="170"/>
        <end position="204"/>
    </location>
</feature>
<proteinExistence type="predicted"/>
<accession>A0A7S3HQP6</accession>
<reference evidence="2" key="1">
    <citation type="submission" date="2021-01" db="EMBL/GenBank/DDBJ databases">
        <authorList>
            <person name="Corre E."/>
            <person name="Pelletier E."/>
            <person name="Niang G."/>
            <person name="Scheremetjew M."/>
            <person name="Finn R."/>
            <person name="Kale V."/>
            <person name="Holt S."/>
            <person name="Cochrane G."/>
            <person name="Meng A."/>
            <person name="Brown T."/>
            <person name="Cohen L."/>
        </authorList>
    </citation>
    <scope>NUCLEOTIDE SEQUENCE</scope>
    <source>
        <strain evidence="2">CCAP 955/1</strain>
    </source>
</reference>
<evidence type="ECO:0000313" key="2">
    <source>
        <dbReference type="EMBL" id="CAE0302381.1"/>
    </source>
</evidence>
<feature type="region of interest" description="Disordered" evidence="1">
    <location>
        <begin position="336"/>
        <end position="407"/>
    </location>
</feature>
<dbReference type="EMBL" id="HBIC01060936">
    <property type="protein sequence ID" value="CAE0302381.1"/>
    <property type="molecule type" value="Transcribed_RNA"/>
</dbReference>
<feature type="region of interest" description="Disordered" evidence="1">
    <location>
        <begin position="288"/>
        <end position="323"/>
    </location>
</feature>
<feature type="compositionally biased region" description="Polar residues" evidence="1">
    <location>
        <begin position="111"/>
        <end position="124"/>
    </location>
</feature>
<name>A0A7S3HQP6_9STRA</name>
<organism evidence="2">
    <name type="scientific">Spumella elongata</name>
    <dbReference type="NCBI Taxonomy" id="89044"/>
    <lineage>
        <taxon>Eukaryota</taxon>
        <taxon>Sar</taxon>
        <taxon>Stramenopiles</taxon>
        <taxon>Ochrophyta</taxon>
        <taxon>Chrysophyceae</taxon>
        <taxon>Chromulinales</taxon>
        <taxon>Chromulinaceae</taxon>
        <taxon>Spumella</taxon>
    </lineage>
</organism>
<feature type="compositionally biased region" description="Polar residues" evidence="1">
    <location>
        <begin position="70"/>
        <end position="85"/>
    </location>
</feature>
<feature type="compositionally biased region" description="Low complexity" evidence="1">
    <location>
        <begin position="364"/>
        <end position="375"/>
    </location>
</feature>
<feature type="compositionally biased region" description="Polar residues" evidence="1">
    <location>
        <begin position="205"/>
        <end position="216"/>
    </location>
</feature>